<keyword evidence="1" id="KW-0472">Membrane</keyword>
<reference evidence="2 3" key="1">
    <citation type="submission" date="2017-04" db="EMBL/GenBank/DDBJ databases">
        <title>Draft genome sequence of Zooshikella ganghwensis VG4 isolated from Red Sea sediments.</title>
        <authorList>
            <person name="Rehman Z."/>
            <person name="Alam I."/>
            <person name="Kamau A."/>
            <person name="Bajic V."/>
            <person name="Leiknes T."/>
        </authorList>
    </citation>
    <scope>NUCLEOTIDE SEQUENCE [LARGE SCALE GENOMIC DNA]</scope>
    <source>
        <strain evidence="2 3">VG4</strain>
    </source>
</reference>
<keyword evidence="3" id="KW-1185">Reference proteome</keyword>
<proteinExistence type="predicted"/>
<dbReference type="RefSeq" id="WP_051311856.1">
    <property type="nucleotide sequence ID" value="NZ_NDXW01000009.1"/>
</dbReference>
<name>A0A4P9VGJ0_9GAMM</name>
<sequence length="78" mass="8243">MFGGESKGVQIDESARLVFGKQVLLCLAVICVGVFAGYAYAPDNKALASIFELIKIGALPLVTLVISFYFPSNNGASK</sequence>
<evidence type="ECO:0000313" key="2">
    <source>
        <dbReference type="EMBL" id="RDH41390.1"/>
    </source>
</evidence>
<dbReference type="AlphaFoldDB" id="A0A4P9VGJ0"/>
<comment type="caution">
    <text evidence="2">The sequence shown here is derived from an EMBL/GenBank/DDBJ whole genome shotgun (WGS) entry which is preliminary data.</text>
</comment>
<dbReference type="EMBL" id="NDXW01000009">
    <property type="protein sequence ID" value="RDH41390.1"/>
    <property type="molecule type" value="Genomic_DNA"/>
</dbReference>
<evidence type="ECO:0000256" key="1">
    <source>
        <dbReference type="SAM" id="Phobius"/>
    </source>
</evidence>
<feature type="transmembrane region" description="Helical" evidence="1">
    <location>
        <begin position="47"/>
        <end position="70"/>
    </location>
</feature>
<accession>A0A4P9VGJ0</accession>
<evidence type="ECO:0000313" key="3">
    <source>
        <dbReference type="Proteomes" id="UP000257039"/>
    </source>
</evidence>
<keyword evidence="1" id="KW-1133">Transmembrane helix</keyword>
<feature type="transmembrane region" description="Helical" evidence="1">
    <location>
        <begin position="23"/>
        <end position="41"/>
    </location>
</feature>
<keyword evidence="1" id="KW-0812">Transmembrane</keyword>
<protein>
    <submittedName>
        <fullName evidence="2">Uncharacterized protein</fullName>
    </submittedName>
</protein>
<organism evidence="2 3">
    <name type="scientific">Zooshikella ganghwensis</name>
    <dbReference type="NCBI Taxonomy" id="202772"/>
    <lineage>
        <taxon>Bacteria</taxon>
        <taxon>Pseudomonadati</taxon>
        <taxon>Pseudomonadota</taxon>
        <taxon>Gammaproteobacteria</taxon>
        <taxon>Oceanospirillales</taxon>
        <taxon>Zooshikellaceae</taxon>
        <taxon>Zooshikella</taxon>
    </lineage>
</organism>
<dbReference type="Proteomes" id="UP000257039">
    <property type="component" value="Unassembled WGS sequence"/>
</dbReference>
<gene>
    <name evidence="2" type="ORF">B9G39_28440</name>
</gene>